<name>A0A7W7G9K2_9ACTN</name>
<reference evidence="1 2" key="1">
    <citation type="submission" date="2020-08" db="EMBL/GenBank/DDBJ databases">
        <title>Sequencing the genomes of 1000 actinobacteria strains.</title>
        <authorList>
            <person name="Klenk H.-P."/>
        </authorList>
    </citation>
    <scope>NUCLEOTIDE SEQUENCE [LARGE SCALE GENOMIC DNA]</scope>
    <source>
        <strain evidence="1 2">DSM 45784</strain>
    </source>
</reference>
<keyword evidence="2" id="KW-1185">Reference proteome</keyword>
<comment type="caution">
    <text evidence="1">The sequence shown here is derived from an EMBL/GenBank/DDBJ whole genome shotgun (WGS) entry which is preliminary data.</text>
</comment>
<evidence type="ECO:0000313" key="1">
    <source>
        <dbReference type="EMBL" id="MBB4702923.1"/>
    </source>
</evidence>
<accession>A0A7W7G9K2</accession>
<protein>
    <submittedName>
        <fullName evidence="1">Uncharacterized protein</fullName>
    </submittedName>
</protein>
<gene>
    <name evidence="1" type="ORF">BJ982_004467</name>
</gene>
<dbReference type="Proteomes" id="UP000542210">
    <property type="component" value="Unassembled WGS sequence"/>
</dbReference>
<evidence type="ECO:0000313" key="2">
    <source>
        <dbReference type="Proteomes" id="UP000542210"/>
    </source>
</evidence>
<dbReference type="EMBL" id="JACHND010000001">
    <property type="protein sequence ID" value="MBB4702923.1"/>
    <property type="molecule type" value="Genomic_DNA"/>
</dbReference>
<organism evidence="1 2">
    <name type="scientific">Sphaerisporangium siamense</name>
    <dbReference type="NCBI Taxonomy" id="795645"/>
    <lineage>
        <taxon>Bacteria</taxon>
        <taxon>Bacillati</taxon>
        <taxon>Actinomycetota</taxon>
        <taxon>Actinomycetes</taxon>
        <taxon>Streptosporangiales</taxon>
        <taxon>Streptosporangiaceae</taxon>
        <taxon>Sphaerisporangium</taxon>
    </lineage>
</organism>
<dbReference type="AlphaFoldDB" id="A0A7W7G9K2"/>
<dbReference type="RefSeq" id="WP_184883015.1">
    <property type="nucleotide sequence ID" value="NZ_BOOV01000005.1"/>
</dbReference>
<proteinExistence type="predicted"/>
<sequence length="136" mass="15147">MDGFDCCDKRSCPGTCDYCGFSLCPEAMDVDRCDCPERKYEMSMSENEQGFDEHNFAAIDRGIQFRGLYTAEGHGDPDCQVTTATDLIADQLRSLPEDEWLRILKSALTHAHEEIHGWGTAEGLSLYVEGLVTADV</sequence>